<reference evidence="5" key="1">
    <citation type="submission" date="2025-08" db="UniProtKB">
        <authorList>
            <consortium name="RefSeq"/>
        </authorList>
    </citation>
    <scope>IDENTIFICATION</scope>
    <source>
        <tissue evidence="5">Gonads</tissue>
    </source>
</reference>
<comment type="cofactor">
    <cofactor evidence="1">
        <name>a divalent metal cation</name>
        <dbReference type="ChEBI" id="CHEBI:60240"/>
    </cofactor>
</comment>
<dbReference type="PANTHER" id="PTHR23080:SF144">
    <property type="entry name" value="SPINDLE AND KINETOCHORE ASSOCIATED COMPLEX SUBUNIT 3"/>
    <property type="match status" value="1"/>
</dbReference>
<feature type="domain" description="DDE Tnp4" evidence="3">
    <location>
        <begin position="185"/>
        <end position="268"/>
    </location>
</feature>
<evidence type="ECO:0000256" key="1">
    <source>
        <dbReference type="ARBA" id="ARBA00001968"/>
    </source>
</evidence>
<dbReference type="InterPro" id="IPR027806">
    <property type="entry name" value="HARBI1_dom"/>
</dbReference>
<name>A0A6J2YH71_SITOR</name>
<dbReference type="InParanoid" id="A0A6J2YH71"/>
<dbReference type="Proteomes" id="UP000504635">
    <property type="component" value="Unplaced"/>
</dbReference>
<dbReference type="GeneID" id="115887054"/>
<evidence type="ECO:0000259" key="3">
    <source>
        <dbReference type="Pfam" id="PF13359"/>
    </source>
</evidence>
<sequence>MYFYRCVTIKLSAISVGTSPLKSHSLVKTVSFAESTASSLIEEDSEYNLSGISSSSMEFIRELQETEFKQHMLKGTIWSIEGDPKLYLGLPVESYHLIKMLATKASLPLTDIFITLKKIRLNYSFAILAKDFGMSISNSSRIFAKSVMILSKFLQQLIYWPDIKNIRYHLPIPFRARYGKAVSVIDCLEIQIEKPSNPVHQALTWSEYKKGNTIKYLISCTPDGLILFISKGYGGRASDVIILEDSGYVEHLQPGVAVMADRGFKNITNILQQKIVYL</sequence>
<proteinExistence type="predicted"/>
<evidence type="ECO:0000313" key="5">
    <source>
        <dbReference type="RefSeq" id="XP_030762235.1"/>
    </source>
</evidence>
<accession>A0A6J2YH71</accession>
<gene>
    <name evidence="5" type="primary">LOC115887054</name>
</gene>
<organism evidence="4 5">
    <name type="scientific">Sitophilus oryzae</name>
    <name type="common">Rice weevil</name>
    <name type="synonym">Curculio oryzae</name>
    <dbReference type="NCBI Taxonomy" id="7048"/>
    <lineage>
        <taxon>Eukaryota</taxon>
        <taxon>Metazoa</taxon>
        <taxon>Ecdysozoa</taxon>
        <taxon>Arthropoda</taxon>
        <taxon>Hexapoda</taxon>
        <taxon>Insecta</taxon>
        <taxon>Pterygota</taxon>
        <taxon>Neoptera</taxon>
        <taxon>Endopterygota</taxon>
        <taxon>Coleoptera</taxon>
        <taxon>Polyphaga</taxon>
        <taxon>Cucujiformia</taxon>
        <taxon>Curculionidae</taxon>
        <taxon>Dryophthorinae</taxon>
        <taxon>Sitophilus</taxon>
    </lineage>
</organism>
<dbReference type="OrthoDB" id="7467139at2759"/>
<dbReference type="Pfam" id="PF13359">
    <property type="entry name" value="DDE_Tnp_4"/>
    <property type="match status" value="1"/>
</dbReference>
<dbReference type="PANTHER" id="PTHR23080">
    <property type="entry name" value="THAP DOMAIN PROTEIN"/>
    <property type="match status" value="1"/>
</dbReference>
<evidence type="ECO:0000313" key="4">
    <source>
        <dbReference type="Proteomes" id="UP000504635"/>
    </source>
</evidence>
<dbReference type="KEGG" id="soy:115887054"/>
<dbReference type="RefSeq" id="XP_030762235.1">
    <property type="nucleotide sequence ID" value="XM_030906375.1"/>
</dbReference>
<dbReference type="AlphaFoldDB" id="A0A6J2YH71"/>
<protein>
    <submittedName>
        <fullName evidence="5">Uncharacterized protein LOC115887054</fullName>
    </submittedName>
</protein>
<keyword evidence="2" id="KW-0479">Metal-binding</keyword>
<evidence type="ECO:0000256" key="2">
    <source>
        <dbReference type="ARBA" id="ARBA00022723"/>
    </source>
</evidence>
<dbReference type="GO" id="GO:0046872">
    <property type="term" value="F:metal ion binding"/>
    <property type="evidence" value="ECO:0007669"/>
    <property type="project" value="UniProtKB-KW"/>
</dbReference>
<keyword evidence="4" id="KW-1185">Reference proteome</keyword>